<name>X0YJB8_9ZZZZ</name>
<dbReference type="GO" id="GO:0004358">
    <property type="term" value="F:L-glutamate N-acetyltransferase activity, acting on acetyl-L-ornithine as donor"/>
    <property type="evidence" value="ECO:0007669"/>
    <property type="project" value="InterPro"/>
</dbReference>
<dbReference type="AlphaFoldDB" id="X0YJB8"/>
<keyword evidence="2" id="KW-0055">Arginine biosynthesis</keyword>
<feature type="non-terminal residue" evidence="7">
    <location>
        <position position="1"/>
    </location>
</feature>
<dbReference type="GO" id="GO:0006592">
    <property type="term" value="P:ornithine biosynthetic process"/>
    <property type="evidence" value="ECO:0007669"/>
    <property type="project" value="TreeGrafter"/>
</dbReference>
<dbReference type="Gene3D" id="3.10.20.340">
    <property type="entry name" value="ArgJ beta chain, C-terminal domain"/>
    <property type="match status" value="1"/>
</dbReference>
<dbReference type="GO" id="GO:0004042">
    <property type="term" value="F:L-glutamate N-acetyltransferase activity"/>
    <property type="evidence" value="ECO:0007669"/>
    <property type="project" value="TreeGrafter"/>
</dbReference>
<dbReference type="EMBL" id="BARS01045816">
    <property type="protein sequence ID" value="GAG36891.1"/>
    <property type="molecule type" value="Genomic_DNA"/>
</dbReference>
<evidence type="ECO:0000256" key="4">
    <source>
        <dbReference type="ARBA" id="ARBA00022679"/>
    </source>
</evidence>
<accession>X0YJB8</accession>
<dbReference type="InterPro" id="IPR002813">
    <property type="entry name" value="Arg_biosynth_ArgJ"/>
</dbReference>
<proteinExistence type="inferred from homology"/>
<gene>
    <name evidence="7" type="ORF">S01H1_69050</name>
</gene>
<organism evidence="7">
    <name type="scientific">marine sediment metagenome</name>
    <dbReference type="NCBI Taxonomy" id="412755"/>
    <lineage>
        <taxon>unclassified sequences</taxon>
        <taxon>metagenomes</taxon>
        <taxon>ecological metagenomes</taxon>
    </lineage>
</organism>
<dbReference type="Gene3D" id="3.60.70.12">
    <property type="entry name" value="L-amino peptidase D-ALA esterase/amidase"/>
    <property type="match status" value="1"/>
</dbReference>
<evidence type="ECO:0000256" key="6">
    <source>
        <dbReference type="ARBA" id="ARBA00023315"/>
    </source>
</evidence>
<dbReference type="FunFam" id="3.10.20.340:FF:000001">
    <property type="entry name" value="Arginine biosynthesis bifunctional protein ArgJ, chloroplastic"/>
    <property type="match status" value="1"/>
</dbReference>
<keyword evidence="6" id="KW-0012">Acyltransferase</keyword>
<keyword evidence="5" id="KW-0068">Autocatalytic cleavage</keyword>
<dbReference type="Pfam" id="PF01960">
    <property type="entry name" value="ArgJ"/>
    <property type="match status" value="1"/>
</dbReference>
<sequence length="239" mass="24879">VTIDGSEFIVGGVAKGSGMIHPNLATMLCFLTTDAAIDLDFIKLALRKAVDISFNMVSIDGDTSPSDMALIMANGLAGNEPISQGSGQADVFQQALDKVCIYLAKSIAGDGEGATKLIEVTVNGAISGAEARLAARTVVSSPLVKAAVHGSDPNWGRIIAAVGRSGVEVVESKIDLYIGDICLVKVGRPLPFSRQSLVRVLEGSEVSMSLNLNLGTASATAWGCDLSEEYVTINSQYTT</sequence>
<protein>
    <submittedName>
        <fullName evidence="7">Uncharacterized protein</fullName>
    </submittedName>
</protein>
<keyword evidence="4" id="KW-0808">Transferase</keyword>
<dbReference type="SUPFAM" id="SSF56266">
    <property type="entry name" value="DmpA/ArgJ-like"/>
    <property type="match status" value="1"/>
</dbReference>
<dbReference type="InterPro" id="IPR016117">
    <property type="entry name" value="ArgJ-like_dom_sf"/>
</dbReference>
<keyword evidence="3" id="KW-0028">Amino-acid biosynthesis</keyword>
<comment type="similarity">
    <text evidence="1">Belongs to the ArgJ family.</text>
</comment>
<evidence type="ECO:0000313" key="7">
    <source>
        <dbReference type="EMBL" id="GAG36891.1"/>
    </source>
</evidence>
<comment type="caution">
    <text evidence="7">The sequence shown here is derived from an EMBL/GenBank/DDBJ whole genome shotgun (WGS) entry which is preliminary data.</text>
</comment>
<dbReference type="HAMAP" id="MF_01106">
    <property type="entry name" value="ArgJ"/>
    <property type="match status" value="1"/>
</dbReference>
<dbReference type="PANTHER" id="PTHR23100">
    <property type="entry name" value="ARGININE BIOSYNTHESIS BIFUNCTIONAL PROTEIN ARGJ"/>
    <property type="match status" value="1"/>
</dbReference>
<dbReference type="PANTHER" id="PTHR23100:SF0">
    <property type="entry name" value="ARGININE BIOSYNTHESIS BIFUNCTIONAL PROTEIN ARGJ, MITOCHONDRIAL"/>
    <property type="match status" value="1"/>
</dbReference>
<evidence type="ECO:0000256" key="1">
    <source>
        <dbReference type="ARBA" id="ARBA00006774"/>
    </source>
</evidence>
<reference evidence="7" key="1">
    <citation type="journal article" date="2014" name="Front. Microbiol.">
        <title>High frequency of phylogenetically diverse reductive dehalogenase-homologous genes in deep subseafloor sedimentary metagenomes.</title>
        <authorList>
            <person name="Kawai M."/>
            <person name="Futagami T."/>
            <person name="Toyoda A."/>
            <person name="Takaki Y."/>
            <person name="Nishi S."/>
            <person name="Hori S."/>
            <person name="Arai W."/>
            <person name="Tsubouchi T."/>
            <person name="Morono Y."/>
            <person name="Uchiyama I."/>
            <person name="Ito T."/>
            <person name="Fujiyama A."/>
            <person name="Inagaki F."/>
            <person name="Takami H."/>
        </authorList>
    </citation>
    <scope>NUCLEOTIDE SEQUENCE</scope>
    <source>
        <strain evidence="7">Expedition CK06-06</strain>
    </source>
</reference>
<dbReference type="InterPro" id="IPR042195">
    <property type="entry name" value="ArgJ_beta_C"/>
</dbReference>
<evidence type="ECO:0000256" key="5">
    <source>
        <dbReference type="ARBA" id="ARBA00022813"/>
    </source>
</evidence>
<evidence type="ECO:0000256" key="3">
    <source>
        <dbReference type="ARBA" id="ARBA00022605"/>
    </source>
</evidence>
<evidence type="ECO:0000256" key="2">
    <source>
        <dbReference type="ARBA" id="ARBA00022571"/>
    </source>
</evidence>
<dbReference type="GO" id="GO:0006526">
    <property type="term" value="P:L-arginine biosynthetic process"/>
    <property type="evidence" value="ECO:0007669"/>
    <property type="project" value="UniProtKB-KW"/>
</dbReference>